<dbReference type="Proteomes" id="UP001163687">
    <property type="component" value="Chromosome"/>
</dbReference>
<dbReference type="EMBL" id="AP025628">
    <property type="protein sequence ID" value="BDG62443.1"/>
    <property type="molecule type" value="Genomic_DNA"/>
</dbReference>
<dbReference type="Gene3D" id="3.60.21.10">
    <property type="match status" value="1"/>
</dbReference>
<dbReference type="InterPro" id="IPR029052">
    <property type="entry name" value="Metallo-depent_PP-like"/>
</dbReference>
<evidence type="ECO:0000313" key="2">
    <source>
        <dbReference type="Proteomes" id="UP001163687"/>
    </source>
</evidence>
<sequence length="45" mass="4862">MRILPTADWHLGGTLEGRSRLDEQAKVLDEIGEVAEAKGPTSASR</sequence>
<dbReference type="KEGG" id="cmic:caldi_35330"/>
<accession>A0AA35CPH1</accession>
<reference evidence="1" key="1">
    <citation type="submission" date="2022-03" db="EMBL/GenBank/DDBJ databases">
        <title>Complete genome sequence of Caldinitratiruptor microaerophilus.</title>
        <authorList>
            <person name="Mukaiyama R."/>
            <person name="Nishiyama T."/>
            <person name="Ueda K."/>
        </authorList>
    </citation>
    <scope>NUCLEOTIDE SEQUENCE</scope>
    <source>
        <strain evidence="1">JCM 16183</strain>
    </source>
</reference>
<dbReference type="RefSeq" id="WP_264844846.1">
    <property type="nucleotide sequence ID" value="NZ_AP025628.1"/>
</dbReference>
<proteinExistence type="predicted"/>
<evidence type="ECO:0000313" key="1">
    <source>
        <dbReference type="EMBL" id="BDG62443.1"/>
    </source>
</evidence>
<dbReference type="AlphaFoldDB" id="A0AA35CPH1"/>
<organism evidence="1 2">
    <name type="scientific">Caldinitratiruptor microaerophilus</name>
    <dbReference type="NCBI Taxonomy" id="671077"/>
    <lineage>
        <taxon>Bacteria</taxon>
        <taxon>Bacillati</taxon>
        <taxon>Bacillota</taxon>
        <taxon>Clostridia</taxon>
        <taxon>Eubacteriales</taxon>
        <taxon>Symbiobacteriaceae</taxon>
        <taxon>Caldinitratiruptor</taxon>
    </lineage>
</organism>
<evidence type="ECO:0008006" key="3">
    <source>
        <dbReference type="Google" id="ProtNLM"/>
    </source>
</evidence>
<keyword evidence="2" id="KW-1185">Reference proteome</keyword>
<gene>
    <name evidence="1" type="ORF">caldi_35330</name>
</gene>
<protein>
    <recommendedName>
        <fullName evidence="3">Exonuclease SbcD</fullName>
    </recommendedName>
</protein>
<name>A0AA35CPH1_9FIRM</name>
<dbReference type="SUPFAM" id="SSF56300">
    <property type="entry name" value="Metallo-dependent phosphatases"/>
    <property type="match status" value="1"/>
</dbReference>